<accession>A0ABS5C2H5</accession>
<evidence type="ECO:0000313" key="2">
    <source>
        <dbReference type="Proteomes" id="UP000676565"/>
    </source>
</evidence>
<dbReference type="SUPFAM" id="SSF48371">
    <property type="entry name" value="ARM repeat"/>
    <property type="match status" value="1"/>
</dbReference>
<dbReference type="RefSeq" id="WP_210660733.1">
    <property type="nucleotide sequence ID" value="NZ_JAGKQQ010000001.1"/>
</dbReference>
<dbReference type="EMBL" id="JAGKQQ010000001">
    <property type="protein sequence ID" value="MBP3959877.1"/>
    <property type="molecule type" value="Genomic_DNA"/>
</dbReference>
<reference evidence="1 2" key="1">
    <citation type="submission" date="2021-04" db="EMBL/GenBank/DDBJ databases">
        <authorList>
            <person name="Ivanova A."/>
        </authorList>
    </citation>
    <scope>NUCLEOTIDE SEQUENCE [LARGE SCALE GENOMIC DNA]</scope>
    <source>
        <strain evidence="1 2">G18</strain>
    </source>
</reference>
<comment type="caution">
    <text evidence="1">The sequence shown here is derived from an EMBL/GenBank/DDBJ whole genome shotgun (WGS) entry which is preliminary data.</text>
</comment>
<dbReference type="InterPro" id="IPR016024">
    <property type="entry name" value="ARM-type_fold"/>
</dbReference>
<dbReference type="Proteomes" id="UP000676565">
    <property type="component" value="Unassembled WGS sequence"/>
</dbReference>
<evidence type="ECO:0000313" key="1">
    <source>
        <dbReference type="EMBL" id="MBP3959877.1"/>
    </source>
</evidence>
<organism evidence="1 2">
    <name type="scientific">Gemmata palustris</name>
    <dbReference type="NCBI Taxonomy" id="2822762"/>
    <lineage>
        <taxon>Bacteria</taxon>
        <taxon>Pseudomonadati</taxon>
        <taxon>Planctomycetota</taxon>
        <taxon>Planctomycetia</taxon>
        <taxon>Gemmatales</taxon>
        <taxon>Gemmataceae</taxon>
        <taxon>Gemmata</taxon>
    </lineage>
</organism>
<name>A0ABS5C2H5_9BACT</name>
<keyword evidence="2" id="KW-1185">Reference proteome</keyword>
<dbReference type="Gene3D" id="1.25.10.10">
    <property type="entry name" value="Leucine-rich Repeat Variant"/>
    <property type="match status" value="1"/>
</dbReference>
<proteinExistence type="predicted"/>
<protein>
    <submittedName>
        <fullName evidence="1">HEAT repeat domain-containing protein</fullName>
    </submittedName>
</protein>
<sequence>MGTSLESLLAELSDPSAEIRRSAILRVPETFASTAVHAAVLSALSDPVWCVREVAAGVAGRFADVDRSVHTTLVALTLRDASPHVRLAAATAIGPRIRPERDYGPAIRHHFERQRIRAAATLGHVAPEFAAEALPLLALSLADAHPKVRLTGLRALLRWEPATALPLLPIIVRKCAEADTDVAGAARDVWLRVLSDPAAELLRSLLPYPGTNDVPGAWAAIASLPAAHALRRAWESLLPAEENQTAHRFAKRLAAVCERVLTELRNPRQSEAP</sequence>
<dbReference type="InterPro" id="IPR011989">
    <property type="entry name" value="ARM-like"/>
</dbReference>
<gene>
    <name evidence="1" type="ORF">J8F10_31915</name>
</gene>